<dbReference type="CDD" id="cd06548">
    <property type="entry name" value="GH18_chitinase"/>
    <property type="match status" value="1"/>
</dbReference>
<keyword evidence="3 6" id="KW-0378">Hydrolase</keyword>
<feature type="domain" description="GH18" evidence="9">
    <location>
        <begin position="50"/>
        <end position="399"/>
    </location>
</feature>
<dbReference type="PROSITE" id="PS01095">
    <property type="entry name" value="GH18_1"/>
    <property type="match status" value="1"/>
</dbReference>
<keyword evidence="4" id="KW-0146">Chitin degradation</keyword>
<dbReference type="AlphaFoldDB" id="A0A7K1S5I8"/>
<keyword evidence="5 6" id="KW-0326">Glycosidase</keyword>
<dbReference type="GO" id="GO:0006032">
    <property type="term" value="P:chitin catabolic process"/>
    <property type="evidence" value="ECO:0007669"/>
    <property type="project" value="UniProtKB-KW"/>
</dbReference>
<dbReference type="GO" id="GO:0008843">
    <property type="term" value="F:endochitinase activity"/>
    <property type="evidence" value="ECO:0007669"/>
    <property type="project" value="UniProtKB-EC"/>
</dbReference>
<dbReference type="InterPro" id="IPR001579">
    <property type="entry name" value="Glyco_hydro_18_chit_AS"/>
</dbReference>
<dbReference type="SUPFAM" id="SSF54556">
    <property type="entry name" value="Chitinase insertion domain"/>
    <property type="match status" value="1"/>
</dbReference>
<sequence>MQVSLPLTLFHQRIVKPHLSFLSISLAVCLFGLLISVSSKVAAQTPAKRYVLIGYVSGNGWTKDQIEARKLTHINYAFAIPAENGELAPISAKDAANLAALTSLREVNKDLKILISVGGWGGCKYFSDAALTDASRRKFANSAVSFLKKYKLDGVDIDWEYPDQIGAGNIFRPEDKANFTLYLKAIRDRLDEQGKIDKRTGANHYLLTAATGGDTVFVNHTNLGEAQKYLDYVNIMTYDLYHGNDKVTGHHSPLAQSKKGDQSRNSSISAVEGHIRTGVPARKIVLGIPFYGRGWADVRPVDNGLYQPSTGKHSFISHDELVDKYINKNGFVRYWDADAKAPYLWNPTSRTFISYADVESFVPKLDYVKKKGLGGIMFWEYIYDLKHKALLDPVVNGLK</sequence>
<dbReference type="SUPFAM" id="SSF51445">
    <property type="entry name" value="(Trans)glycosidases"/>
    <property type="match status" value="1"/>
</dbReference>
<evidence type="ECO:0000256" key="2">
    <source>
        <dbReference type="ARBA" id="ARBA00012729"/>
    </source>
</evidence>
<proteinExistence type="inferred from homology"/>
<evidence type="ECO:0000256" key="4">
    <source>
        <dbReference type="ARBA" id="ARBA00023024"/>
    </source>
</evidence>
<dbReference type="InterPro" id="IPR050314">
    <property type="entry name" value="Glycosyl_Hydrlase_18"/>
</dbReference>
<evidence type="ECO:0000256" key="6">
    <source>
        <dbReference type="RuleBase" id="RU000489"/>
    </source>
</evidence>
<accession>A0A7K1S5I8</accession>
<evidence type="ECO:0000313" key="11">
    <source>
        <dbReference type="Proteomes" id="UP000436006"/>
    </source>
</evidence>
<evidence type="ECO:0000256" key="3">
    <source>
        <dbReference type="ARBA" id="ARBA00022801"/>
    </source>
</evidence>
<protein>
    <recommendedName>
        <fullName evidence="2">chitinase</fullName>
        <ecNumber evidence="2">3.2.1.14</ecNumber>
    </recommendedName>
</protein>
<dbReference type="Proteomes" id="UP000436006">
    <property type="component" value="Unassembled WGS sequence"/>
</dbReference>
<feature type="region of interest" description="Disordered" evidence="8">
    <location>
        <begin position="249"/>
        <end position="271"/>
    </location>
</feature>
<evidence type="ECO:0000259" key="9">
    <source>
        <dbReference type="PROSITE" id="PS51910"/>
    </source>
</evidence>
<evidence type="ECO:0000256" key="8">
    <source>
        <dbReference type="SAM" id="MobiDB-lite"/>
    </source>
</evidence>
<dbReference type="EC" id="3.2.1.14" evidence="2"/>
<dbReference type="PANTHER" id="PTHR11177:SF317">
    <property type="entry name" value="CHITINASE 12-RELATED"/>
    <property type="match status" value="1"/>
</dbReference>
<dbReference type="GO" id="GO:0005975">
    <property type="term" value="P:carbohydrate metabolic process"/>
    <property type="evidence" value="ECO:0007669"/>
    <property type="project" value="InterPro"/>
</dbReference>
<dbReference type="InterPro" id="IPR029070">
    <property type="entry name" value="Chitinase_insertion_sf"/>
</dbReference>
<comment type="catalytic activity">
    <reaction evidence="1">
        <text>Random endo-hydrolysis of N-acetyl-beta-D-glucosaminide (1-&gt;4)-beta-linkages in chitin and chitodextrins.</text>
        <dbReference type="EC" id="3.2.1.14"/>
    </reaction>
</comment>
<dbReference type="EMBL" id="WPIN01000001">
    <property type="protein sequence ID" value="MVM29087.1"/>
    <property type="molecule type" value="Genomic_DNA"/>
</dbReference>
<dbReference type="PROSITE" id="PS51910">
    <property type="entry name" value="GH18_2"/>
    <property type="match status" value="1"/>
</dbReference>
<reference evidence="10 11" key="1">
    <citation type="submission" date="2019-12" db="EMBL/GenBank/DDBJ databases">
        <title>Spirosoma sp. HMF4905 genome sequencing and assembly.</title>
        <authorList>
            <person name="Kang H."/>
            <person name="Cha I."/>
            <person name="Kim H."/>
            <person name="Joh K."/>
        </authorList>
    </citation>
    <scope>NUCLEOTIDE SEQUENCE [LARGE SCALE GENOMIC DNA]</scope>
    <source>
        <strain evidence="10 11">HMF4905</strain>
    </source>
</reference>
<dbReference type="InterPro" id="IPR017853">
    <property type="entry name" value="GH"/>
</dbReference>
<keyword evidence="4" id="KW-0119">Carbohydrate metabolism</keyword>
<comment type="similarity">
    <text evidence="7">Belongs to the glycosyl hydrolase 18 family.</text>
</comment>
<dbReference type="PANTHER" id="PTHR11177">
    <property type="entry name" value="CHITINASE"/>
    <property type="match status" value="1"/>
</dbReference>
<dbReference type="GO" id="GO:0008061">
    <property type="term" value="F:chitin binding"/>
    <property type="evidence" value="ECO:0007669"/>
    <property type="project" value="InterPro"/>
</dbReference>
<dbReference type="InterPro" id="IPR001223">
    <property type="entry name" value="Glyco_hydro18_cat"/>
</dbReference>
<evidence type="ECO:0000256" key="1">
    <source>
        <dbReference type="ARBA" id="ARBA00000822"/>
    </source>
</evidence>
<dbReference type="Pfam" id="PF00704">
    <property type="entry name" value="Glyco_hydro_18"/>
    <property type="match status" value="1"/>
</dbReference>
<dbReference type="InterPro" id="IPR011583">
    <property type="entry name" value="Chitinase_II/V-like_cat"/>
</dbReference>
<dbReference type="SMART" id="SM00636">
    <property type="entry name" value="Glyco_18"/>
    <property type="match status" value="1"/>
</dbReference>
<gene>
    <name evidence="10" type="ORF">GO755_03515</name>
</gene>
<organism evidence="10 11">
    <name type="scientific">Spirosoma arboris</name>
    <dbReference type="NCBI Taxonomy" id="2682092"/>
    <lineage>
        <taxon>Bacteria</taxon>
        <taxon>Pseudomonadati</taxon>
        <taxon>Bacteroidota</taxon>
        <taxon>Cytophagia</taxon>
        <taxon>Cytophagales</taxon>
        <taxon>Cytophagaceae</taxon>
        <taxon>Spirosoma</taxon>
    </lineage>
</organism>
<keyword evidence="4" id="KW-0624">Polysaccharide degradation</keyword>
<comment type="caution">
    <text evidence="10">The sequence shown here is derived from an EMBL/GenBank/DDBJ whole genome shotgun (WGS) entry which is preliminary data.</text>
</comment>
<evidence type="ECO:0000256" key="5">
    <source>
        <dbReference type="ARBA" id="ARBA00023295"/>
    </source>
</evidence>
<dbReference type="Gene3D" id="3.10.50.10">
    <property type="match status" value="1"/>
</dbReference>
<evidence type="ECO:0000313" key="10">
    <source>
        <dbReference type="EMBL" id="MVM29087.1"/>
    </source>
</evidence>
<evidence type="ECO:0000256" key="7">
    <source>
        <dbReference type="RuleBase" id="RU004453"/>
    </source>
</evidence>
<name>A0A7K1S5I8_9BACT</name>
<keyword evidence="11" id="KW-1185">Reference proteome</keyword>
<dbReference type="Gene3D" id="3.20.20.80">
    <property type="entry name" value="Glycosidases"/>
    <property type="match status" value="1"/>
</dbReference>